<evidence type="ECO:0008006" key="2">
    <source>
        <dbReference type="Google" id="ProtNLM"/>
    </source>
</evidence>
<proteinExistence type="predicted"/>
<dbReference type="InterPro" id="IPR000600">
    <property type="entry name" value="ROK"/>
</dbReference>
<organism evidence="1">
    <name type="scientific">marine sediment metagenome</name>
    <dbReference type="NCBI Taxonomy" id="412755"/>
    <lineage>
        <taxon>unclassified sequences</taxon>
        <taxon>metagenomes</taxon>
        <taxon>ecological metagenomes</taxon>
    </lineage>
</organism>
<dbReference type="SUPFAM" id="SSF53067">
    <property type="entry name" value="Actin-like ATPase domain"/>
    <property type="match status" value="1"/>
</dbReference>
<dbReference type="InterPro" id="IPR043129">
    <property type="entry name" value="ATPase_NBD"/>
</dbReference>
<gene>
    <name evidence="1" type="ORF">LCGC14_0239800</name>
</gene>
<reference evidence="1" key="1">
    <citation type="journal article" date="2015" name="Nature">
        <title>Complex archaea that bridge the gap between prokaryotes and eukaryotes.</title>
        <authorList>
            <person name="Spang A."/>
            <person name="Saw J.H."/>
            <person name="Jorgensen S.L."/>
            <person name="Zaremba-Niedzwiedzka K."/>
            <person name="Martijn J."/>
            <person name="Lind A.E."/>
            <person name="van Eijk R."/>
            <person name="Schleper C."/>
            <person name="Guy L."/>
            <person name="Ettema T.J."/>
        </authorList>
    </citation>
    <scope>NUCLEOTIDE SEQUENCE</scope>
</reference>
<dbReference type="CDD" id="cd23763">
    <property type="entry name" value="ASKHA_ATPase_ROK"/>
    <property type="match status" value="1"/>
</dbReference>
<dbReference type="Gene3D" id="3.30.420.40">
    <property type="match status" value="2"/>
</dbReference>
<protein>
    <recommendedName>
        <fullName evidence="2">ROK family protein</fullName>
    </recommendedName>
</protein>
<sequence>MSILLDEILGVDIGGTNIKIGRVVNGKVLQKCKIPVNRDDLEQVTLDNLYKGLKALMTDSVKVIGIGVPAVVDIESGTIFDVQNIPSWTNVALKNLVEEKFNVPVYINNDANCFAIGEKQFGKIREFKNCVALSLGTGMGMGIIIDEKLYNGVLCGAGEIGMVPYLDGILEHYTGSFFFEREYKNSALVLYNKALEGNENALRAFKEYGIHLAEAIKIILYMYAPEAIILGGSISNSFQFFEKSLRTGLESFAYQKQIENLKIQTSDLVDSPILGAAALCL</sequence>
<evidence type="ECO:0000313" key="1">
    <source>
        <dbReference type="EMBL" id="KKN89323.1"/>
    </source>
</evidence>
<dbReference type="PANTHER" id="PTHR18964:SF149">
    <property type="entry name" value="BIFUNCTIONAL UDP-N-ACETYLGLUCOSAMINE 2-EPIMERASE_N-ACETYLMANNOSAMINE KINASE"/>
    <property type="match status" value="1"/>
</dbReference>
<dbReference type="Pfam" id="PF00480">
    <property type="entry name" value="ROK"/>
    <property type="match status" value="1"/>
</dbReference>
<dbReference type="AlphaFoldDB" id="A0A0F9XC72"/>
<name>A0A0F9XC72_9ZZZZ</name>
<accession>A0A0F9XC72</accession>
<dbReference type="EMBL" id="LAZR01000120">
    <property type="protein sequence ID" value="KKN89323.1"/>
    <property type="molecule type" value="Genomic_DNA"/>
</dbReference>
<dbReference type="PANTHER" id="PTHR18964">
    <property type="entry name" value="ROK (REPRESSOR, ORF, KINASE) FAMILY"/>
    <property type="match status" value="1"/>
</dbReference>
<comment type="caution">
    <text evidence="1">The sequence shown here is derived from an EMBL/GenBank/DDBJ whole genome shotgun (WGS) entry which is preliminary data.</text>
</comment>